<dbReference type="EMBL" id="BJWL01000018">
    <property type="protein sequence ID" value="GFZ06378.1"/>
    <property type="molecule type" value="Genomic_DNA"/>
</dbReference>
<evidence type="ECO:0000313" key="2">
    <source>
        <dbReference type="Proteomes" id="UP000585474"/>
    </source>
</evidence>
<dbReference type="PANTHER" id="PTHR36395:SF1">
    <property type="entry name" value="RING-H2 ZINC FINGER PROTEIN"/>
    <property type="match status" value="1"/>
</dbReference>
<name>A0A7J0G6G7_9ERIC</name>
<reference evidence="1 2" key="1">
    <citation type="submission" date="2019-07" db="EMBL/GenBank/DDBJ databases">
        <title>De Novo Assembly of kiwifruit Actinidia rufa.</title>
        <authorList>
            <person name="Sugita-Konishi S."/>
            <person name="Sato K."/>
            <person name="Mori E."/>
            <person name="Abe Y."/>
            <person name="Kisaki G."/>
            <person name="Hamano K."/>
            <person name="Suezawa K."/>
            <person name="Otani M."/>
            <person name="Fukuda T."/>
            <person name="Manabe T."/>
            <person name="Gomi K."/>
            <person name="Tabuchi M."/>
            <person name="Akimitsu K."/>
            <person name="Kataoka I."/>
        </authorList>
    </citation>
    <scope>NUCLEOTIDE SEQUENCE [LARGE SCALE GENOMIC DNA]</scope>
    <source>
        <strain evidence="2">cv. Fuchu</strain>
    </source>
</reference>
<evidence type="ECO:0008006" key="3">
    <source>
        <dbReference type="Google" id="ProtNLM"/>
    </source>
</evidence>
<organism evidence="1 2">
    <name type="scientific">Actinidia rufa</name>
    <dbReference type="NCBI Taxonomy" id="165716"/>
    <lineage>
        <taxon>Eukaryota</taxon>
        <taxon>Viridiplantae</taxon>
        <taxon>Streptophyta</taxon>
        <taxon>Embryophyta</taxon>
        <taxon>Tracheophyta</taxon>
        <taxon>Spermatophyta</taxon>
        <taxon>Magnoliopsida</taxon>
        <taxon>eudicotyledons</taxon>
        <taxon>Gunneridae</taxon>
        <taxon>Pentapetalae</taxon>
        <taxon>asterids</taxon>
        <taxon>Ericales</taxon>
        <taxon>Actinidiaceae</taxon>
        <taxon>Actinidia</taxon>
    </lineage>
</organism>
<comment type="caution">
    <text evidence="1">The sequence shown here is derived from an EMBL/GenBank/DDBJ whole genome shotgun (WGS) entry which is preliminary data.</text>
</comment>
<dbReference type="PANTHER" id="PTHR36395">
    <property type="entry name" value="RING-H2 ZINC FINGER PROTEIN"/>
    <property type="match status" value="1"/>
</dbReference>
<gene>
    <name evidence="1" type="ORF">Acr_18g0005480</name>
</gene>
<dbReference type="AlphaFoldDB" id="A0A7J0G6G7"/>
<proteinExistence type="predicted"/>
<dbReference type="Proteomes" id="UP000585474">
    <property type="component" value="Unassembled WGS sequence"/>
</dbReference>
<accession>A0A7J0G6G7</accession>
<keyword evidence="2" id="KW-1185">Reference proteome</keyword>
<protein>
    <recommendedName>
        <fullName evidence="3">Nudix hydrolase domain-containing protein</fullName>
    </recommendedName>
</protein>
<evidence type="ECO:0000313" key="1">
    <source>
        <dbReference type="EMBL" id="GFZ06378.1"/>
    </source>
</evidence>
<sequence length="320" mass="35437">MVDKWIPMAECCMAGLQDNNNEMDHLELFSGIALPRLKKNQRVHNQQHAALSASNETKFHVRLLFPKPQPSRTINSSQNSLTCLNNQPQSQPISTHKKTPLPDFLLTALSLFLIVSSPKTRRHQSPPQIPCPHQLPPTPADFSKSLSCLAKTLNPKRRFATPQSLSEWFRPRLPSDSFASWGVKPGSKNVHSLWIEIADGETSLADSTPPVRTLDVVVVRIIGQDGRILIESHQELSDGIVRNRCRPLSEKMKPGESVEDAVTHAVREELGSIIGDSCDLRIVPEFVCEEGGREGFGFVYPGLPACYALHSVDAWVGGFA</sequence>
<dbReference type="OrthoDB" id="433924at2759"/>